<dbReference type="InterPro" id="IPR050452">
    <property type="entry name" value="Metacaspase"/>
</dbReference>
<comment type="caution">
    <text evidence="4">The sequence shown here is derived from an EMBL/GenBank/DDBJ whole genome shotgun (WGS) entry which is preliminary data.</text>
</comment>
<dbReference type="Proteomes" id="UP001175227">
    <property type="component" value="Unassembled WGS sequence"/>
</dbReference>
<dbReference type="AlphaFoldDB" id="A0AA39PIN5"/>
<dbReference type="GO" id="GO:0005737">
    <property type="term" value="C:cytoplasm"/>
    <property type="evidence" value="ECO:0007669"/>
    <property type="project" value="TreeGrafter"/>
</dbReference>
<evidence type="ECO:0000256" key="2">
    <source>
        <dbReference type="SAM" id="MobiDB-lite"/>
    </source>
</evidence>
<evidence type="ECO:0000313" key="4">
    <source>
        <dbReference type="EMBL" id="KAK0484998.1"/>
    </source>
</evidence>
<gene>
    <name evidence="4" type="ORF">IW261DRAFT_872078</name>
</gene>
<evidence type="ECO:0000256" key="1">
    <source>
        <dbReference type="ARBA" id="ARBA00009005"/>
    </source>
</evidence>
<dbReference type="InterPro" id="IPR011600">
    <property type="entry name" value="Pept_C14_caspase"/>
</dbReference>
<feature type="region of interest" description="Disordered" evidence="2">
    <location>
        <begin position="291"/>
        <end position="314"/>
    </location>
</feature>
<evidence type="ECO:0000313" key="5">
    <source>
        <dbReference type="Proteomes" id="UP001175227"/>
    </source>
</evidence>
<dbReference type="PANTHER" id="PTHR48104:SF30">
    <property type="entry name" value="METACASPASE-1"/>
    <property type="match status" value="1"/>
</dbReference>
<dbReference type="Gene3D" id="3.40.50.1460">
    <property type="match status" value="1"/>
</dbReference>
<dbReference type="GO" id="GO:0004197">
    <property type="term" value="F:cysteine-type endopeptidase activity"/>
    <property type="evidence" value="ECO:0007669"/>
    <property type="project" value="InterPro"/>
</dbReference>
<evidence type="ECO:0000259" key="3">
    <source>
        <dbReference type="Pfam" id="PF00656"/>
    </source>
</evidence>
<feature type="region of interest" description="Disordered" evidence="2">
    <location>
        <begin position="1107"/>
        <end position="1146"/>
    </location>
</feature>
<feature type="region of interest" description="Disordered" evidence="2">
    <location>
        <begin position="1047"/>
        <end position="1069"/>
    </location>
</feature>
<organism evidence="4 5">
    <name type="scientific">Armillaria novae-zelandiae</name>
    <dbReference type="NCBI Taxonomy" id="153914"/>
    <lineage>
        <taxon>Eukaryota</taxon>
        <taxon>Fungi</taxon>
        <taxon>Dikarya</taxon>
        <taxon>Basidiomycota</taxon>
        <taxon>Agaricomycotina</taxon>
        <taxon>Agaricomycetes</taxon>
        <taxon>Agaricomycetidae</taxon>
        <taxon>Agaricales</taxon>
        <taxon>Marasmiineae</taxon>
        <taxon>Physalacriaceae</taxon>
        <taxon>Armillaria</taxon>
    </lineage>
</organism>
<reference evidence="4" key="1">
    <citation type="submission" date="2023-06" db="EMBL/GenBank/DDBJ databases">
        <authorList>
            <consortium name="Lawrence Berkeley National Laboratory"/>
            <person name="Ahrendt S."/>
            <person name="Sahu N."/>
            <person name="Indic B."/>
            <person name="Wong-Bajracharya J."/>
            <person name="Merenyi Z."/>
            <person name="Ke H.-M."/>
            <person name="Monk M."/>
            <person name="Kocsube S."/>
            <person name="Drula E."/>
            <person name="Lipzen A."/>
            <person name="Balint B."/>
            <person name="Henrissat B."/>
            <person name="Andreopoulos B."/>
            <person name="Martin F.M."/>
            <person name="Harder C.B."/>
            <person name="Rigling D."/>
            <person name="Ford K.L."/>
            <person name="Foster G.D."/>
            <person name="Pangilinan J."/>
            <person name="Papanicolaou A."/>
            <person name="Barry K."/>
            <person name="LaButti K."/>
            <person name="Viragh M."/>
            <person name="Koriabine M."/>
            <person name="Yan M."/>
            <person name="Riley R."/>
            <person name="Champramary S."/>
            <person name="Plett K.L."/>
            <person name="Tsai I.J."/>
            <person name="Slot J."/>
            <person name="Sipos G."/>
            <person name="Plett J."/>
            <person name="Nagy L.G."/>
            <person name="Grigoriev I.V."/>
        </authorList>
    </citation>
    <scope>NUCLEOTIDE SEQUENCE</scope>
    <source>
        <strain evidence="4">ICMP 16352</strain>
    </source>
</reference>
<proteinExistence type="inferred from homology"/>
<comment type="similarity">
    <text evidence="1">Belongs to the peptidase C14B family.</text>
</comment>
<accession>A0AA39PIN5</accession>
<keyword evidence="5" id="KW-1185">Reference proteome</keyword>
<dbReference type="GO" id="GO:0006508">
    <property type="term" value="P:proteolysis"/>
    <property type="evidence" value="ECO:0007669"/>
    <property type="project" value="InterPro"/>
</dbReference>
<dbReference type="Pfam" id="PF00656">
    <property type="entry name" value="Peptidase_C14"/>
    <property type="match status" value="1"/>
</dbReference>
<name>A0AA39PIN5_9AGAR</name>
<dbReference type="EMBL" id="JAUEPR010000005">
    <property type="protein sequence ID" value="KAK0484998.1"/>
    <property type="molecule type" value="Genomic_DNA"/>
</dbReference>
<dbReference type="PANTHER" id="PTHR48104">
    <property type="entry name" value="METACASPASE-4"/>
    <property type="match status" value="1"/>
</dbReference>
<protein>
    <submittedName>
        <fullName evidence="4">Caspase domain-containing protein</fullName>
    </submittedName>
</protein>
<sequence>MAKQYDHKVYVQLLSTLGHGYPLWLSDYDPNLPPTYPKDGTRIGDLGYLTDEGSFEYLLNVCTDASDVSNSGRVPPDFVPLTDIPEPAVKKQLGMHEKNTALTASSERQLSTLPDQNLPIRLKFEAERGYEFTCSASQAAILVLPEGAERYDAVFPHLLEEYAAANAHNWYKYFNGPAQQRQIRNGMLYLVTGFDKCPSWGRACYSRPSDSDSSSILLKFSATGLDGPVRYSWGVQQDVHVQSFFTGTPGMPASQTIFLRGYSISVRPDPSFQGLVIGPAVPFRRITKGSKRRRQSVGYHGGVNDKPNTTDSGLDIPYSHVNRQTNASFLISSKPYKIINPSVLVNNYILEHFSGAQVALTHDGHWMSIVKDGQNPLDAQFASYAVGNNLLSVNKLDVPTENTWVAKGTMLSCETPTPETRGTFALIIGIDEYQHEGYDNLVAAVADAEQFEKYLLEDLHTPPEHIMNLHNGQATRKAIIDGFKRLVSDSRIVPGMAAIIIYYSGHGAVTTKPDEWTDWQTYDNEIEMLCPTDIGVLDVKDKVVEGIPDRTISDLLLELAKAKGNNITLILDCCHAAGINRGTQPADLQNAKSRRILSPPKLSANCDSTMVSRGSSGVKITSGFSGSLWDSHVLLAACNRRQSAWEVDGHGIFTRALLKIMGKTPVNELTYRSLIHRLVMPPFQTPHLEGRHILRRLFDSWEEPADSTMILCRHESGESYLVLHAGLLHGITVGSTFEIFRTDLSDLQHPLTSATVRKVETFTSKLGPLDPTFLTSNKNRRVWYARLQKASGADFRAYCNDSTFLTRILTEDSEPRIAVPVVAAETPDDADLCLTVKDEVVFFDRGNKIHLFSPNIGFASRFPRVSQTNNIAHVRNVINHFARFVAQITIPSPLPVDKFVSIEMKELQRVARNLNPVGDNLLSAMEEGKTIEFVVDTSLPWNRSPSYGFTIRNISDVDLYVYLFYFDATSFEIDAWYSSKMSPSSSKEEQGSVDSCLQKGSTLALGYGNGGMNPFTFTVPDGQDVDVCFFKLFVTAKPVDLGSISQSSPFSDLRTRRGESPNPSSPDLTESWASIAIPVVQRRAPSVEAGTNQNEIIVLGSPALPVPTPAHQSAPKVDDYLPSRNVDPPSISQTPPSESSEKPAHMSQWIADSLQTLKEAWFSERFTAAPRQFALQLYATIRSWLGF</sequence>
<feature type="domain" description="Peptidase C14 caspase" evidence="3">
    <location>
        <begin position="424"/>
        <end position="665"/>
    </location>
</feature>